<dbReference type="Gene3D" id="1.25.40.10">
    <property type="entry name" value="Tetratricopeptide repeat domain"/>
    <property type="match status" value="2"/>
</dbReference>
<evidence type="ECO:0000313" key="4">
    <source>
        <dbReference type="Proteomes" id="UP001515500"/>
    </source>
</evidence>
<gene>
    <name evidence="5 6" type="primary">LOC120268938</name>
</gene>
<feature type="repeat" description="PPR" evidence="3">
    <location>
        <begin position="213"/>
        <end position="247"/>
    </location>
</feature>
<dbReference type="PROSITE" id="PS51375">
    <property type="entry name" value="PPR"/>
    <property type="match status" value="7"/>
</dbReference>
<dbReference type="InterPro" id="IPR002885">
    <property type="entry name" value="PPR_rpt"/>
</dbReference>
<keyword evidence="2" id="KW-0677">Repeat</keyword>
<dbReference type="PANTHER" id="PTHR47939:SF5">
    <property type="entry name" value="PENTACOTRIPEPTIDE-REPEAT REGION OF PRORP DOMAIN-CONTAINING PROTEIN"/>
    <property type="match status" value="1"/>
</dbReference>
<feature type="repeat" description="PPR" evidence="3">
    <location>
        <begin position="144"/>
        <end position="174"/>
    </location>
</feature>
<dbReference type="NCBIfam" id="TIGR00756">
    <property type="entry name" value="PPR"/>
    <property type="match status" value="7"/>
</dbReference>
<dbReference type="AlphaFoldDB" id="A0AB40BXB6"/>
<protein>
    <submittedName>
        <fullName evidence="5 6">Pentatricopeptide repeat-containing protein At3g61360</fullName>
    </submittedName>
</protein>
<evidence type="ECO:0000313" key="5">
    <source>
        <dbReference type="RefSeq" id="XP_039132143.1"/>
    </source>
</evidence>
<proteinExistence type="inferred from homology"/>
<keyword evidence="4" id="KW-1185">Reference proteome</keyword>
<name>A0AB40BXB6_DIOCR</name>
<sequence>MAVERIAKLINEHPFPARPLVPLLRQLLRPPLLSGELLDSVLSRLLAAHGNGLKALEVFRFSLRHLPPSSSSFHTTLHALARMRAFGESWELLQHARDRYPSLLTPKALVLLLSKLAKFRSFDETVRSFEELEKIWMGAGKEFGVHEFNALLRALCSQKRMAEAKAVFHKMHARCSANVRTMNILLLGFKDSGNVMAMELFYHEMVVRGFEPNVASYNIRIDAYCKKGRFSDAMEVLEEMEMKHCVPTVETFTTLIHGAGVVRNSVRAHELLDEMLRRGLSPDVAVYNALLSSFLRCRDLNSAMQLMCEMEEKGIGLDDVSYYTMFCALKRFGEIDKVYNLYGKMVDRNFVPKMRTVVLLMNCFCEDSRPEMGLKLWEYMVDKGFCPHGHALDLLVTSMCCKGRVEDAYKCFKQLTERGRCPPERSFRVLEGFLVRRKDTEKIEELCKMMKGLQSLVPQSC</sequence>
<dbReference type="InterPro" id="IPR011990">
    <property type="entry name" value="TPR-like_helical_dom_sf"/>
</dbReference>
<dbReference type="GeneID" id="120268938"/>
<reference evidence="5 6" key="1">
    <citation type="submission" date="2025-04" db="UniProtKB">
        <authorList>
            <consortium name="RefSeq"/>
        </authorList>
    </citation>
    <scope>IDENTIFICATION</scope>
</reference>
<evidence type="ECO:0000256" key="1">
    <source>
        <dbReference type="ARBA" id="ARBA00007626"/>
    </source>
</evidence>
<dbReference type="RefSeq" id="XP_039132143.1">
    <property type="nucleotide sequence ID" value="XM_039276209.1"/>
</dbReference>
<feature type="repeat" description="PPR" evidence="3">
    <location>
        <begin position="248"/>
        <end position="282"/>
    </location>
</feature>
<dbReference type="PANTHER" id="PTHR47939">
    <property type="entry name" value="MEMBRANE-ASSOCIATED SALT-INDUCIBLE PROTEIN-LIKE"/>
    <property type="match status" value="1"/>
</dbReference>
<dbReference type="Pfam" id="PF01535">
    <property type="entry name" value="PPR"/>
    <property type="match status" value="3"/>
</dbReference>
<evidence type="ECO:0000256" key="2">
    <source>
        <dbReference type="ARBA" id="ARBA00022737"/>
    </source>
</evidence>
<accession>A0AB40BXB6</accession>
<organism evidence="4 5">
    <name type="scientific">Dioscorea cayennensis subsp. rotundata</name>
    <name type="common">White Guinea yam</name>
    <name type="synonym">Dioscorea rotundata</name>
    <dbReference type="NCBI Taxonomy" id="55577"/>
    <lineage>
        <taxon>Eukaryota</taxon>
        <taxon>Viridiplantae</taxon>
        <taxon>Streptophyta</taxon>
        <taxon>Embryophyta</taxon>
        <taxon>Tracheophyta</taxon>
        <taxon>Spermatophyta</taxon>
        <taxon>Magnoliopsida</taxon>
        <taxon>Liliopsida</taxon>
        <taxon>Dioscoreales</taxon>
        <taxon>Dioscoreaceae</taxon>
        <taxon>Dioscorea</taxon>
    </lineage>
</organism>
<dbReference type="InterPro" id="IPR050667">
    <property type="entry name" value="PPR-containing_protein"/>
</dbReference>
<feature type="repeat" description="PPR" evidence="3">
    <location>
        <begin position="353"/>
        <end position="387"/>
    </location>
</feature>
<dbReference type="Proteomes" id="UP001515500">
    <property type="component" value="Chromosome 9"/>
</dbReference>
<feature type="repeat" description="PPR" evidence="3">
    <location>
        <begin position="283"/>
        <end position="317"/>
    </location>
</feature>
<dbReference type="RefSeq" id="XP_039132144.1">
    <property type="nucleotide sequence ID" value="XM_039276210.1"/>
</dbReference>
<evidence type="ECO:0000313" key="6">
    <source>
        <dbReference type="RefSeq" id="XP_039132144.1"/>
    </source>
</evidence>
<dbReference type="Pfam" id="PF13041">
    <property type="entry name" value="PPR_2"/>
    <property type="match status" value="2"/>
</dbReference>
<feature type="repeat" description="PPR" evidence="3">
    <location>
        <begin position="178"/>
        <end position="212"/>
    </location>
</feature>
<evidence type="ECO:0000256" key="3">
    <source>
        <dbReference type="PROSITE-ProRule" id="PRU00708"/>
    </source>
</evidence>
<comment type="similarity">
    <text evidence="1">Belongs to the PPR family. P subfamily.</text>
</comment>
<feature type="repeat" description="PPR" evidence="3">
    <location>
        <begin position="318"/>
        <end position="352"/>
    </location>
</feature>